<feature type="transmembrane region" description="Helical" evidence="8">
    <location>
        <begin position="15"/>
        <end position="33"/>
    </location>
</feature>
<feature type="transmembrane region" description="Helical" evidence="8">
    <location>
        <begin position="184"/>
        <end position="203"/>
    </location>
</feature>
<evidence type="ECO:0000256" key="3">
    <source>
        <dbReference type="ARBA" id="ARBA00022448"/>
    </source>
</evidence>
<sequence>MDLVLRLISEFTNWLWSYPLLAAVVGGGIIIACRLRFIQFRKFAYINKQTFGRIFSPSSIGQGTVTPFQAACTALASSIGAANIVVVPTIIFTAGPGAVFWMWLAALLGQSTKFAEIVLGIKYRQLNQAGEYVGGACYYMEKGIGGRIGKICGFLVAFFFMIEILPSITLQTHSAVKPLVELGFNRYSAVGIIFILVFLVVYGGVKRIGKVTEKLVPLMAVVYFFFGLIILLVNFREIPQALYNIIVGAFNPAAVGGGVTGGSILTVMKAGVARGVYSNEAGMSSAPYGHGAATTDHPVRQGFWGIFEVTVDTLIVCTMSAMITLVSGVWQNDAFKDIAVYKAFSLQYGALGEYIVSFSLFLFVLSTIIVIVYYVEKLAEYCFGYLMSKIMRMSACAMIILAAFLSMDNAGILLDFTLGMVVLFNIIGVVYMSGQVKRETDEFFKQPQYYEK</sequence>
<evidence type="ECO:0000256" key="4">
    <source>
        <dbReference type="ARBA" id="ARBA00022475"/>
    </source>
</evidence>
<dbReference type="PANTHER" id="PTHR30330">
    <property type="entry name" value="AGSS FAMILY TRANSPORTER, SODIUM-ALANINE"/>
    <property type="match status" value="1"/>
</dbReference>
<feature type="transmembrane region" description="Helical" evidence="8">
    <location>
        <begin position="309"/>
        <end position="330"/>
    </location>
</feature>
<evidence type="ECO:0000256" key="5">
    <source>
        <dbReference type="ARBA" id="ARBA00022692"/>
    </source>
</evidence>
<keyword evidence="8" id="KW-0769">Symport</keyword>
<evidence type="ECO:0000313" key="9">
    <source>
        <dbReference type="EMBL" id="WEG35101.1"/>
    </source>
</evidence>
<dbReference type="PRINTS" id="PR00175">
    <property type="entry name" value="NAALASMPORT"/>
</dbReference>
<feature type="transmembrane region" description="Helical" evidence="8">
    <location>
        <begin position="382"/>
        <end position="405"/>
    </location>
</feature>
<evidence type="ECO:0000256" key="6">
    <source>
        <dbReference type="ARBA" id="ARBA00022989"/>
    </source>
</evidence>
<protein>
    <submittedName>
        <fullName evidence="9">Amino acid carrier protein</fullName>
    </submittedName>
</protein>
<dbReference type="EMBL" id="CP118868">
    <property type="protein sequence ID" value="WEG35101.1"/>
    <property type="molecule type" value="Genomic_DNA"/>
</dbReference>
<dbReference type="RefSeq" id="WP_315570433.1">
    <property type="nucleotide sequence ID" value="NZ_CP118866.1"/>
</dbReference>
<evidence type="ECO:0000256" key="1">
    <source>
        <dbReference type="ARBA" id="ARBA00004651"/>
    </source>
</evidence>
<keyword evidence="3 8" id="KW-0813">Transport</keyword>
<comment type="subcellular location">
    <subcellularLocation>
        <location evidence="1 8">Cell membrane</location>
        <topology evidence="1 8">Multi-pass membrane protein</topology>
    </subcellularLocation>
</comment>
<evidence type="ECO:0000256" key="2">
    <source>
        <dbReference type="ARBA" id="ARBA00009261"/>
    </source>
</evidence>
<evidence type="ECO:0000313" key="10">
    <source>
        <dbReference type="Proteomes" id="UP001220478"/>
    </source>
</evidence>
<feature type="transmembrane region" description="Helical" evidence="8">
    <location>
        <begin position="241"/>
        <end position="265"/>
    </location>
</feature>
<keyword evidence="5 8" id="KW-0812">Transmembrane</keyword>
<keyword evidence="10" id="KW-1185">Reference proteome</keyword>
<dbReference type="InterPro" id="IPR001463">
    <property type="entry name" value="Na/Ala_symport"/>
</dbReference>
<feature type="transmembrane region" description="Helical" evidence="8">
    <location>
        <begin position="151"/>
        <end position="172"/>
    </location>
</feature>
<evidence type="ECO:0000256" key="8">
    <source>
        <dbReference type="RuleBase" id="RU363064"/>
    </source>
</evidence>
<dbReference type="PANTHER" id="PTHR30330:SF3">
    <property type="entry name" value="TRANSCRIPTIONAL REGULATOR, LRP FAMILY"/>
    <property type="match status" value="1"/>
</dbReference>
<keyword evidence="6 8" id="KW-1133">Transmembrane helix</keyword>
<reference evidence="9 10" key="1">
    <citation type="submission" date="2023-02" db="EMBL/GenBank/DDBJ databases">
        <title>Novel Oscillospiraceae bacterial genomes.</title>
        <authorList>
            <person name="Srinivasan S."/>
            <person name="Austin M.N."/>
            <person name="Fiedler T.L."/>
            <person name="Strenk S.M."/>
            <person name="Agnew K.J."/>
            <person name="Nagana Gowda G.A."/>
            <person name="Raftery D."/>
            <person name="Beamer M.A."/>
            <person name="Achilles S.L."/>
            <person name="Wiesenfeld H.C."/>
            <person name="Fredricks D.N."/>
            <person name="Hillier S.L."/>
        </authorList>
    </citation>
    <scope>NUCLEOTIDE SEQUENCE [LARGE SCALE GENOMIC DNA]</scope>
    <source>
        <strain evidence="9 10">CHIC02 1186E3-8</strain>
    </source>
</reference>
<keyword evidence="4 8" id="KW-1003">Cell membrane</keyword>
<name>A0ABY8C352_9FIRM</name>
<dbReference type="PROSITE" id="PS51257">
    <property type="entry name" value="PROKAR_LIPOPROTEIN"/>
    <property type="match status" value="1"/>
</dbReference>
<accession>A0ABY8C352</accession>
<feature type="transmembrane region" description="Helical" evidence="8">
    <location>
        <begin position="354"/>
        <end position="375"/>
    </location>
</feature>
<comment type="similarity">
    <text evidence="2 8">Belongs to the alanine or glycine:cation symporter (AGCS) (TC 2.A.25) family.</text>
</comment>
<gene>
    <name evidence="9" type="ORF">PYS61_03935</name>
</gene>
<dbReference type="Pfam" id="PF01235">
    <property type="entry name" value="Na_Ala_symp"/>
    <property type="match status" value="1"/>
</dbReference>
<proteinExistence type="inferred from homology"/>
<keyword evidence="7 8" id="KW-0472">Membrane</keyword>
<feature type="transmembrane region" description="Helical" evidence="8">
    <location>
        <begin position="215"/>
        <end position="235"/>
    </location>
</feature>
<feature type="transmembrane region" description="Helical" evidence="8">
    <location>
        <begin position="411"/>
        <end position="432"/>
    </location>
</feature>
<organism evidence="9 10">
    <name type="scientific">Amygdalobacter indicium</name>
    <dbReference type="NCBI Taxonomy" id="3029272"/>
    <lineage>
        <taxon>Bacteria</taxon>
        <taxon>Bacillati</taxon>
        <taxon>Bacillota</taxon>
        <taxon>Clostridia</taxon>
        <taxon>Eubacteriales</taxon>
        <taxon>Oscillospiraceae</taxon>
        <taxon>Amygdalobacter</taxon>
    </lineage>
</organism>
<evidence type="ECO:0000256" key="7">
    <source>
        <dbReference type="ARBA" id="ARBA00023136"/>
    </source>
</evidence>
<dbReference type="NCBIfam" id="TIGR00835">
    <property type="entry name" value="agcS"/>
    <property type="match status" value="1"/>
</dbReference>
<dbReference type="Proteomes" id="UP001220478">
    <property type="component" value="Chromosome"/>
</dbReference>